<dbReference type="AlphaFoldDB" id="A0A8J4CGM1"/>
<sequence length="622" mass="60069">MPGPGPPILCVHCNTLPPFSARYFPLSQALNLRPNARSVGIHNWSQPTPSHYQSPLRTGSSSVVQSHVGQRFLVSTTALPVATTAASTPIAVDIGIPPTAVDAMANSFSEGAGALWATCLVLFAGAMLTGLPPVCWWGPSPAAKPAPATRLAALLQGPSLRMLSAGLMLGSGLGVVVPEGFITFVEGAPGGTSGLPEWSAGAGLLAGFVGMLALQLWLQGDGQSHAPAAPAIPGATAASTAGGGSEGVAAVPGERKPKEGGGYGRSSAGGWRRRWDGGYSVLPSAAAVDVEMPTGRPPPGPSAAAAGAASSVAIAAGVTGGMELPRRHGGTPPAASAGGAAAPPAHASSSCASDAVAPLVPTSALSKLACAVSPPSSSHATSGVGGNAGDGSADIASSSSSVTIAPVVGGGGGGGGGGVSSAQLALGGLLIHSAADGLAVGAASLGGGGGGGPSALSLSVAAAIMMHKLPVTLGLTTYLREAGWRRGAVLQALLSFSASAPLAALAAYYLLGMLLQGAAGDPSASGDGVSGQVVALAVLFSGGTFLAAATQHILPAAVTAAVTAGAGPDNDVRNVEGAVVAEKEARHVGGVDSVQGTSFPLMWLAVGALLPLLIAALLPEAG</sequence>
<evidence type="ECO:0000256" key="4">
    <source>
        <dbReference type="ARBA" id="ARBA00022989"/>
    </source>
</evidence>
<dbReference type="Proteomes" id="UP000747110">
    <property type="component" value="Unassembled WGS sequence"/>
</dbReference>
<evidence type="ECO:0000313" key="11">
    <source>
        <dbReference type="Proteomes" id="UP000747110"/>
    </source>
</evidence>
<evidence type="ECO:0000313" key="10">
    <source>
        <dbReference type="EMBL" id="GIL93733.1"/>
    </source>
</evidence>
<keyword evidence="11" id="KW-1185">Reference proteome</keyword>
<proteinExistence type="predicted"/>
<evidence type="ECO:0000256" key="8">
    <source>
        <dbReference type="SAM" id="Phobius"/>
    </source>
</evidence>
<keyword evidence="5" id="KW-0333">Golgi apparatus</keyword>
<evidence type="ECO:0000256" key="5">
    <source>
        <dbReference type="ARBA" id="ARBA00023034"/>
    </source>
</evidence>
<dbReference type="OrthoDB" id="552577at2759"/>
<feature type="compositionally biased region" description="Low complexity" evidence="7">
    <location>
        <begin position="330"/>
        <end position="348"/>
    </location>
</feature>
<dbReference type="Pfam" id="PF02535">
    <property type="entry name" value="Zip"/>
    <property type="match status" value="1"/>
</dbReference>
<keyword evidence="3 8" id="KW-0812">Transmembrane</keyword>
<feature type="compositionally biased region" description="Low complexity" evidence="7">
    <location>
        <begin position="226"/>
        <end position="240"/>
    </location>
</feature>
<evidence type="ECO:0000313" key="9">
    <source>
        <dbReference type="EMBL" id="GIL79050.1"/>
    </source>
</evidence>
<evidence type="ECO:0000256" key="6">
    <source>
        <dbReference type="ARBA" id="ARBA00023136"/>
    </source>
</evidence>
<dbReference type="GO" id="GO:0000139">
    <property type="term" value="C:Golgi membrane"/>
    <property type="evidence" value="ECO:0007669"/>
    <property type="project" value="UniProtKB-SubCell"/>
</dbReference>
<dbReference type="InterPro" id="IPR045891">
    <property type="entry name" value="ZIP9"/>
</dbReference>
<protein>
    <submittedName>
        <fullName evidence="9">Uncharacterized protein</fullName>
    </submittedName>
</protein>
<feature type="transmembrane region" description="Helical" evidence="8">
    <location>
        <begin position="601"/>
        <end position="618"/>
    </location>
</feature>
<dbReference type="Proteomes" id="UP000722791">
    <property type="component" value="Unassembled WGS sequence"/>
</dbReference>
<gene>
    <name evidence="9" type="ORF">Vretifemale_8456</name>
    <name evidence="10" type="ORF">Vretimale_47</name>
</gene>
<dbReference type="EMBL" id="BNCP01000014">
    <property type="protein sequence ID" value="GIL79050.1"/>
    <property type="molecule type" value="Genomic_DNA"/>
</dbReference>
<dbReference type="EMBL" id="BNCQ01000001">
    <property type="protein sequence ID" value="GIL93733.1"/>
    <property type="molecule type" value="Genomic_DNA"/>
</dbReference>
<feature type="transmembrane region" description="Helical" evidence="8">
    <location>
        <begin position="531"/>
        <end position="549"/>
    </location>
</feature>
<organism evidence="9 11">
    <name type="scientific">Volvox reticuliferus</name>
    <dbReference type="NCBI Taxonomy" id="1737510"/>
    <lineage>
        <taxon>Eukaryota</taxon>
        <taxon>Viridiplantae</taxon>
        <taxon>Chlorophyta</taxon>
        <taxon>core chlorophytes</taxon>
        <taxon>Chlorophyceae</taxon>
        <taxon>CS clade</taxon>
        <taxon>Chlamydomonadales</taxon>
        <taxon>Volvocaceae</taxon>
        <taxon>Volvox</taxon>
    </lineage>
</organism>
<keyword evidence="6 8" id="KW-0472">Membrane</keyword>
<dbReference type="GO" id="GO:0046873">
    <property type="term" value="F:metal ion transmembrane transporter activity"/>
    <property type="evidence" value="ECO:0007669"/>
    <property type="project" value="InterPro"/>
</dbReference>
<feature type="region of interest" description="Disordered" evidence="7">
    <location>
        <begin position="225"/>
        <end position="269"/>
    </location>
</feature>
<dbReference type="GO" id="GO:0006829">
    <property type="term" value="P:zinc ion transport"/>
    <property type="evidence" value="ECO:0007669"/>
    <property type="project" value="InterPro"/>
</dbReference>
<name>A0A8J4CGM1_9CHLO</name>
<comment type="subcellular location">
    <subcellularLocation>
        <location evidence="1">Endomembrane system</location>
        <topology evidence="1">Multi-pass membrane protein</topology>
    </subcellularLocation>
    <subcellularLocation>
        <location evidence="2">Golgi apparatus membrane</location>
    </subcellularLocation>
</comment>
<evidence type="ECO:0000256" key="1">
    <source>
        <dbReference type="ARBA" id="ARBA00004127"/>
    </source>
</evidence>
<feature type="region of interest" description="Disordered" evidence="7">
    <location>
        <begin position="322"/>
        <end position="348"/>
    </location>
</feature>
<dbReference type="InterPro" id="IPR003689">
    <property type="entry name" value="ZIP"/>
</dbReference>
<dbReference type="PANTHER" id="PTHR16133:SF0">
    <property type="entry name" value="ZINC_IRON REGULATED TRANSPORTER-RELATED PROTEIN 102B, ISOFORM E"/>
    <property type="match status" value="1"/>
</dbReference>
<evidence type="ECO:0000256" key="2">
    <source>
        <dbReference type="ARBA" id="ARBA00004394"/>
    </source>
</evidence>
<reference evidence="9" key="1">
    <citation type="journal article" date="2021" name="Proc. Natl. Acad. Sci. U.S.A.">
        <title>Three genomes in the algal genus Volvox reveal the fate of a haploid sex-determining region after a transition to homothallism.</title>
        <authorList>
            <person name="Yamamoto K."/>
            <person name="Hamaji T."/>
            <person name="Kawai-Toyooka H."/>
            <person name="Matsuzaki R."/>
            <person name="Takahashi F."/>
            <person name="Nishimura Y."/>
            <person name="Kawachi M."/>
            <person name="Noguchi H."/>
            <person name="Minakuchi Y."/>
            <person name="Umen J.G."/>
            <person name="Toyoda A."/>
            <person name="Nozaki H."/>
        </authorList>
    </citation>
    <scope>NUCLEOTIDE SEQUENCE</scope>
    <source>
        <strain evidence="10">NIES-3785</strain>
        <strain evidence="9">NIES-3786</strain>
    </source>
</reference>
<comment type="caution">
    <text evidence="9">The sequence shown here is derived from an EMBL/GenBank/DDBJ whole genome shotgun (WGS) entry which is preliminary data.</text>
</comment>
<dbReference type="PANTHER" id="PTHR16133">
    <property type="entry name" value="SOLUTE CARRIER FAMILY 39 ZINC TRANSPORTER , MEMBER 9-RELATED"/>
    <property type="match status" value="1"/>
</dbReference>
<evidence type="ECO:0000256" key="7">
    <source>
        <dbReference type="SAM" id="MobiDB-lite"/>
    </source>
</evidence>
<feature type="transmembrane region" description="Helical" evidence="8">
    <location>
        <begin position="488"/>
        <end position="511"/>
    </location>
</feature>
<keyword evidence="4 8" id="KW-1133">Transmembrane helix</keyword>
<evidence type="ECO:0000256" key="3">
    <source>
        <dbReference type="ARBA" id="ARBA00022692"/>
    </source>
</evidence>
<accession>A0A8J4CGM1</accession>